<dbReference type="GO" id="GO:0006261">
    <property type="term" value="P:DNA-templated DNA replication"/>
    <property type="evidence" value="ECO:0007669"/>
    <property type="project" value="TreeGrafter"/>
</dbReference>
<evidence type="ECO:0000313" key="2">
    <source>
        <dbReference type="Proteomes" id="UP000198901"/>
    </source>
</evidence>
<dbReference type="Pfam" id="PF13177">
    <property type="entry name" value="DNA_pol3_delta2"/>
    <property type="match status" value="1"/>
</dbReference>
<dbReference type="SUPFAM" id="SSF52540">
    <property type="entry name" value="P-loop containing nucleoside triphosphate hydrolases"/>
    <property type="match status" value="1"/>
</dbReference>
<dbReference type="EMBL" id="FNGS01000007">
    <property type="protein sequence ID" value="SDM60375.1"/>
    <property type="molecule type" value="Genomic_DNA"/>
</dbReference>
<dbReference type="Gene3D" id="3.40.50.300">
    <property type="entry name" value="P-loop containing nucleotide triphosphate hydrolases"/>
    <property type="match status" value="1"/>
</dbReference>
<dbReference type="Proteomes" id="UP000198901">
    <property type="component" value="Unassembled WGS sequence"/>
</dbReference>
<dbReference type="OrthoDB" id="9811073at2"/>
<accession>A0A1G9ULF9</accession>
<protein>
    <submittedName>
        <fullName evidence="1">DNA polymerase-3 subunit delta</fullName>
    </submittedName>
</protein>
<dbReference type="InterPro" id="IPR050238">
    <property type="entry name" value="DNA_Rep/Repair_Clamp_Loader"/>
</dbReference>
<evidence type="ECO:0000313" key="1">
    <source>
        <dbReference type="EMBL" id="SDM60375.1"/>
    </source>
</evidence>
<proteinExistence type="predicted"/>
<dbReference type="PANTHER" id="PTHR11669">
    <property type="entry name" value="REPLICATION FACTOR C / DNA POLYMERASE III GAMMA-TAU SUBUNIT"/>
    <property type="match status" value="1"/>
</dbReference>
<name>A0A1G9ULF9_9BACT</name>
<sequence>MLFRDVPGLPELKETLIQSVRNDHVAHAQLFHGPVGGAGLPLAIAFATYLNCENRGENDACGSCASCVKMRKLAHPDVHYIFPVAITKKVKDNESDAYMPLWREFMAAQPYGSLSDWLTFIGVEGNRQGNISAEEARNVIRKISLKAYEGEYKILILWQPELLNVYSANALLKILEEPPAKTVFLLVTTDANRLLTTIISRTQRIGVRAFTEEEVANYLSATTDAKQAKHLAYLSEGNLAKALELATGEGAEEHTWFATWMRHCYRGLPSFPDVVKLADEFDSKSKEAQKNLMAYGLNVFRDLLLWQGGTPELVRLEGDELTFVQNFSKVIVPERIAFIVEELTTAYYHLERNVRAKMIFLDLSLSLARLMRK</sequence>
<dbReference type="PANTHER" id="PTHR11669:SF8">
    <property type="entry name" value="DNA POLYMERASE III SUBUNIT DELTA"/>
    <property type="match status" value="1"/>
</dbReference>
<dbReference type="AlphaFoldDB" id="A0A1G9ULF9"/>
<dbReference type="RefSeq" id="WP_093205977.1">
    <property type="nucleotide sequence ID" value="NZ_FNGS01000007.1"/>
</dbReference>
<reference evidence="1 2" key="1">
    <citation type="submission" date="2016-10" db="EMBL/GenBank/DDBJ databases">
        <authorList>
            <person name="de Groot N.N."/>
        </authorList>
    </citation>
    <scope>NUCLEOTIDE SEQUENCE [LARGE SCALE GENOMIC DNA]</scope>
    <source>
        <strain evidence="1 2">DSM 21668</strain>
    </source>
</reference>
<organism evidence="1 2">
    <name type="scientific">Siphonobacter aquaeclarae</name>
    <dbReference type="NCBI Taxonomy" id="563176"/>
    <lineage>
        <taxon>Bacteria</taxon>
        <taxon>Pseudomonadati</taxon>
        <taxon>Bacteroidota</taxon>
        <taxon>Cytophagia</taxon>
        <taxon>Cytophagales</taxon>
        <taxon>Cytophagaceae</taxon>
        <taxon>Siphonobacter</taxon>
    </lineage>
</organism>
<dbReference type="InterPro" id="IPR027417">
    <property type="entry name" value="P-loop_NTPase"/>
</dbReference>
<gene>
    <name evidence="1" type="ORF">SAMN04488090_3854</name>
</gene>
<keyword evidence="2" id="KW-1185">Reference proteome</keyword>
<dbReference type="STRING" id="563176.SAMN04488090_3854"/>